<keyword evidence="2" id="KW-1185">Reference proteome</keyword>
<organism evidence="1 2">
    <name type="scientific">endosymbiont of Galathealinum brachiosum</name>
    <dbReference type="NCBI Taxonomy" id="2200906"/>
    <lineage>
        <taxon>Bacteria</taxon>
        <taxon>Pseudomonadati</taxon>
        <taxon>Pseudomonadota</taxon>
        <taxon>Gammaproteobacteria</taxon>
        <taxon>sulfur-oxidizing symbionts</taxon>
    </lineage>
</organism>
<name>A0A370DJF2_9GAMM</name>
<dbReference type="EMBL" id="QFXC01000007">
    <property type="protein sequence ID" value="RDH85038.1"/>
    <property type="molecule type" value="Genomic_DNA"/>
</dbReference>
<evidence type="ECO:0000313" key="2">
    <source>
        <dbReference type="Proteomes" id="UP000254266"/>
    </source>
</evidence>
<dbReference type="AlphaFoldDB" id="A0A370DJF2"/>
<dbReference type="InterPro" id="IPR010980">
    <property type="entry name" value="Cyt_c/b562"/>
</dbReference>
<accession>A0A370DJF2</accession>
<dbReference type="GO" id="GO:0009055">
    <property type="term" value="F:electron transfer activity"/>
    <property type="evidence" value="ECO:0007669"/>
    <property type="project" value="InterPro"/>
</dbReference>
<dbReference type="Proteomes" id="UP000254266">
    <property type="component" value="Unassembled WGS sequence"/>
</dbReference>
<protein>
    <submittedName>
        <fullName evidence="1">Cytochrome C</fullName>
    </submittedName>
</protein>
<dbReference type="Pfam" id="PF01322">
    <property type="entry name" value="Cytochrom_C_2"/>
    <property type="match status" value="1"/>
</dbReference>
<dbReference type="GO" id="GO:0020037">
    <property type="term" value="F:heme binding"/>
    <property type="evidence" value="ECO:0007669"/>
    <property type="project" value="InterPro"/>
</dbReference>
<dbReference type="PROSITE" id="PS51009">
    <property type="entry name" value="CYTCII"/>
    <property type="match status" value="1"/>
</dbReference>
<gene>
    <name evidence="1" type="ORF">DIZ80_04720</name>
</gene>
<proteinExistence type="predicted"/>
<dbReference type="InterPro" id="IPR002321">
    <property type="entry name" value="Cyt_c_II"/>
</dbReference>
<dbReference type="GO" id="GO:0022900">
    <property type="term" value="P:electron transport chain"/>
    <property type="evidence" value="ECO:0007669"/>
    <property type="project" value="InterPro"/>
</dbReference>
<evidence type="ECO:0000313" key="1">
    <source>
        <dbReference type="EMBL" id="RDH85038.1"/>
    </source>
</evidence>
<reference evidence="1 2" key="1">
    <citation type="journal article" date="2018" name="ISME J.">
        <title>Endosymbiont genomes yield clues of tubeworm success.</title>
        <authorList>
            <person name="Li Y."/>
            <person name="Liles M.R."/>
            <person name="Halanych K.M."/>
        </authorList>
    </citation>
    <scope>NUCLEOTIDE SEQUENCE [LARGE SCALE GENOMIC DNA]</scope>
    <source>
        <strain evidence="1">A1464</strain>
    </source>
</reference>
<sequence length="111" mass="12477">MQDMSKNMQVITGAISREDWALVEKTAPLIADHPQPPMFEKMRIFAFVNTDIGQFKSHDGKTHEAARILGVTAATGDGHAIIADFATLQDTCLMCHEQFRKPFQAYFYGEE</sequence>
<comment type="caution">
    <text evidence="1">The sequence shown here is derived from an EMBL/GenBank/DDBJ whole genome shotgun (WGS) entry which is preliminary data.</text>
</comment>
<dbReference type="GO" id="GO:0005506">
    <property type="term" value="F:iron ion binding"/>
    <property type="evidence" value="ECO:0007669"/>
    <property type="project" value="InterPro"/>
</dbReference>
<dbReference type="SUPFAM" id="SSF47175">
    <property type="entry name" value="Cytochromes"/>
    <property type="match status" value="1"/>
</dbReference>
<dbReference type="Gene3D" id="1.20.120.10">
    <property type="entry name" value="Cytochrome c/b562"/>
    <property type="match status" value="1"/>
</dbReference>